<evidence type="ECO:0000259" key="2">
    <source>
        <dbReference type="Pfam" id="PF00171"/>
    </source>
</evidence>
<dbReference type="InterPro" id="IPR016163">
    <property type="entry name" value="Ald_DH_C"/>
</dbReference>
<dbReference type="InterPro" id="IPR015590">
    <property type="entry name" value="Aldehyde_DH_dom"/>
</dbReference>
<feature type="domain" description="Aldehyde dehydrogenase" evidence="2">
    <location>
        <begin position="32"/>
        <end position="81"/>
    </location>
</feature>
<name>A0A1P8MV85_9RHOB</name>
<evidence type="ECO:0000256" key="1">
    <source>
        <dbReference type="SAM" id="MobiDB-lite"/>
    </source>
</evidence>
<dbReference type="Proteomes" id="UP000186336">
    <property type="component" value="Chromosome"/>
</dbReference>
<dbReference type="STRING" id="299262.BWR18_10245"/>
<protein>
    <recommendedName>
        <fullName evidence="2">Aldehyde dehydrogenase domain-containing protein</fullName>
    </recommendedName>
</protein>
<keyword evidence="4" id="KW-1185">Reference proteome</keyword>
<sequence length="172" mass="18378">MADGPSLKCPGSSRKCFECSVNLPQKPAPVICQRKAETLKAEMFGPVVSLLRFDAKDDAIAFANSAPFGQGSGILTENIAHPHVSGQAYAGSTPTAPYRPSPHSAGTISPVMDAKQGLRRSMTARAQRPYGSTPLTDQWRTRLSCAERNTVACVSTFELACRPSLAIKRTAL</sequence>
<evidence type="ECO:0000313" key="4">
    <source>
        <dbReference type="Proteomes" id="UP000186336"/>
    </source>
</evidence>
<dbReference type="Pfam" id="PF00171">
    <property type="entry name" value="Aldedh"/>
    <property type="match status" value="1"/>
</dbReference>
<dbReference type="SUPFAM" id="SSF53720">
    <property type="entry name" value="ALDH-like"/>
    <property type="match status" value="1"/>
</dbReference>
<proteinExistence type="predicted"/>
<dbReference type="GO" id="GO:0016620">
    <property type="term" value="F:oxidoreductase activity, acting on the aldehyde or oxo group of donors, NAD or NADP as acceptor"/>
    <property type="evidence" value="ECO:0007669"/>
    <property type="project" value="InterPro"/>
</dbReference>
<dbReference type="AlphaFoldDB" id="A0A1P8MV85"/>
<feature type="region of interest" description="Disordered" evidence="1">
    <location>
        <begin position="87"/>
        <end position="109"/>
    </location>
</feature>
<reference evidence="3 4" key="1">
    <citation type="submission" date="2017-01" db="EMBL/GenBank/DDBJ databases">
        <title>Complete genome of Tateyamaria omphalii DOK1-4 isolated from seawater in Dokdo.</title>
        <authorList>
            <person name="Kim J.H."/>
            <person name="Chi W.-J."/>
        </authorList>
    </citation>
    <scope>NUCLEOTIDE SEQUENCE [LARGE SCALE GENOMIC DNA]</scope>
    <source>
        <strain evidence="3 4">DOK1-4</strain>
    </source>
</reference>
<evidence type="ECO:0000313" key="3">
    <source>
        <dbReference type="EMBL" id="APX12017.1"/>
    </source>
</evidence>
<dbReference type="EMBL" id="CP019312">
    <property type="protein sequence ID" value="APX12017.1"/>
    <property type="molecule type" value="Genomic_DNA"/>
</dbReference>
<organism evidence="3 4">
    <name type="scientific">Tateyamaria omphalii</name>
    <dbReference type="NCBI Taxonomy" id="299262"/>
    <lineage>
        <taxon>Bacteria</taxon>
        <taxon>Pseudomonadati</taxon>
        <taxon>Pseudomonadota</taxon>
        <taxon>Alphaproteobacteria</taxon>
        <taxon>Rhodobacterales</taxon>
        <taxon>Roseobacteraceae</taxon>
        <taxon>Tateyamaria</taxon>
    </lineage>
</organism>
<gene>
    <name evidence="3" type="ORF">BWR18_10245</name>
</gene>
<dbReference type="KEGG" id="tom:BWR18_10245"/>
<dbReference type="InterPro" id="IPR016161">
    <property type="entry name" value="Ald_DH/histidinol_DH"/>
</dbReference>
<dbReference type="Gene3D" id="3.40.309.10">
    <property type="entry name" value="Aldehyde Dehydrogenase, Chain A, domain 2"/>
    <property type="match status" value="1"/>
</dbReference>
<accession>A0A1P8MV85</accession>